<evidence type="ECO:0000259" key="9">
    <source>
        <dbReference type="PROSITE" id="PS51032"/>
    </source>
</evidence>
<dbReference type="CDD" id="cd00018">
    <property type="entry name" value="AP2"/>
    <property type="match status" value="1"/>
</dbReference>
<dbReference type="InterPro" id="IPR016177">
    <property type="entry name" value="DNA-bd_dom_sf"/>
</dbReference>
<evidence type="ECO:0000256" key="7">
    <source>
        <dbReference type="RuleBase" id="RU003682"/>
    </source>
</evidence>
<evidence type="ECO:0000256" key="1">
    <source>
        <dbReference type="ARBA" id="ARBA00004123"/>
    </source>
</evidence>
<accession>A0A8S9H8B9</accession>
<dbReference type="InterPro" id="IPR005123">
    <property type="entry name" value="Oxoglu/Fe-dep_dioxygenase_dom"/>
</dbReference>
<dbReference type="GO" id="GO:0005634">
    <property type="term" value="C:nucleus"/>
    <property type="evidence" value="ECO:0007669"/>
    <property type="project" value="UniProtKB-SubCell"/>
</dbReference>
<protein>
    <recommendedName>
        <fullName evidence="13">Fe2OG dioxygenase domain-containing protein</fullName>
    </recommendedName>
</protein>
<comment type="subcellular location">
    <subcellularLocation>
        <location evidence="1">Nucleus</location>
    </subcellularLocation>
</comment>
<evidence type="ECO:0000256" key="2">
    <source>
        <dbReference type="ARBA" id="ARBA00023015"/>
    </source>
</evidence>
<dbReference type="EMBL" id="QGKW02001988">
    <property type="protein sequence ID" value="KAF2553370.1"/>
    <property type="molecule type" value="Genomic_DNA"/>
</dbReference>
<name>A0A8S9H8B9_BRACR</name>
<dbReference type="AlphaFoldDB" id="A0A8S9H8B9"/>
<dbReference type="Proteomes" id="UP000712281">
    <property type="component" value="Unassembled WGS sequence"/>
</dbReference>
<organism evidence="11 12">
    <name type="scientific">Brassica cretica</name>
    <name type="common">Mustard</name>
    <dbReference type="NCBI Taxonomy" id="69181"/>
    <lineage>
        <taxon>Eukaryota</taxon>
        <taxon>Viridiplantae</taxon>
        <taxon>Streptophyta</taxon>
        <taxon>Embryophyta</taxon>
        <taxon>Tracheophyta</taxon>
        <taxon>Spermatophyta</taxon>
        <taxon>Magnoliopsida</taxon>
        <taxon>eudicotyledons</taxon>
        <taxon>Gunneridae</taxon>
        <taxon>Pentapetalae</taxon>
        <taxon>rosids</taxon>
        <taxon>malvids</taxon>
        <taxon>Brassicales</taxon>
        <taxon>Brassicaceae</taxon>
        <taxon>Brassiceae</taxon>
        <taxon>Brassica</taxon>
    </lineage>
</organism>
<dbReference type="Pfam" id="PF00847">
    <property type="entry name" value="AP2"/>
    <property type="match status" value="1"/>
</dbReference>
<dbReference type="PRINTS" id="PR00367">
    <property type="entry name" value="ETHRSPELEMNT"/>
</dbReference>
<feature type="region of interest" description="Disordered" evidence="8">
    <location>
        <begin position="12"/>
        <end position="34"/>
    </location>
</feature>
<dbReference type="Gene3D" id="2.60.120.620">
    <property type="entry name" value="q2cbj1_9rhob like domain"/>
    <property type="match status" value="1"/>
</dbReference>
<gene>
    <name evidence="11" type="ORF">F2Q68_00035295</name>
</gene>
<dbReference type="PANTHER" id="PTHR24014:SF12">
    <property type="entry name" value="FE2OG DIOXYGENASE DOMAIN-CONTAINING PROTEIN"/>
    <property type="match status" value="1"/>
</dbReference>
<keyword evidence="7" id="KW-0560">Oxidoreductase</keyword>
<dbReference type="PROSITE" id="PS51471">
    <property type="entry name" value="FE2OG_OXY"/>
    <property type="match status" value="1"/>
</dbReference>
<evidence type="ECO:0000256" key="6">
    <source>
        <dbReference type="ARBA" id="ARBA00024343"/>
    </source>
</evidence>
<dbReference type="SUPFAM" id="SSF54171">
    <property type="entry name" value="DNA-binding domain"/>
    <property type="match status" value="1"/>
</dbReference>
<evidence type="ECO:0000256" key="5">
    <source>
        <dbReference type="ARBA" id="ARBA00023242"/>
    </source>
</evidence>
<feature type="domain" description="Fe2OG dioxygenase" evidence="10">
    <location>
        <begin position="184"/>
        <end position="302"/>
    </location>
</feature>
<dbReference type="InterPro" id="IPR036955">
    <property type="entry name" value="AP2/ERF_dom_sf"/>
</dbReference>
<comment type="similarity">
    <text evidence="6">Belongs to the AP2/ERF transcription factor family. ERF subfamily.</text>
</comment>
<dbReference type="GO" id="GO:0016491">
    <property type="term" value="F:oxidoreductase activity"/>
    <property type="evidence" value="ECO:0007669"/>
    <property type="project" value="UniProtKB-KW"/>
</dbReference>
<evidence type="ECO:0000256" key="4">
    <source>
        <dbReference type="ARBA" id="ARBA00023163"/>
    </source>
</evidence>
<dbReference type="PANTHER" id="PTHR24014">
    <property type="entry name" value="2-OXOGLUTARATE AND IRON-DEPENDENT OXYGENASE DOMAIN-CONTAINING PROTEIN 2"/>
    <property type="match status" value="1"/>
</dbReference>
<keyword evidence="3" id="KW-0238">DNA-binding</keyword>
<proteinExistence type="inferred from homology"/>
<comment type="similarity">
    <text evidence="7">Belongs to the iron/ascorbate-dependent oxidoreductase family.</text>
</comment>
<evidence type="ECO:0008006" key="13">
    <source>
        <dbReference type="Google" id="ProtNLM"/>
    </source>
</evidence>
<evidence type="ECO:0000256" key="8">
    <source>
        <dbReference type="SAM" id="MobiDB-lite"/>
    </source>
</evidence>
<dbReference type="InterPro" id="IPR001471">
    <property type="entry name" value="AP2/ERF_dom"/>
</dbReference>
<keyword evidence="4" id="KW-0804">Transcription</keyword>
<keyword evidence="2" id="KW-0805">Transcription regulation</keyword>
<dbReference type="GO" id="GO:0003700">
    <property type="term" value="F:DNA-binding transcription factor activity"/>
    <property type="evidence" value="ECO:0007669"/>
    <property type="project" value="InterPro"/>
</dbReference>
<dbReference type="Gene3D" id="3.30.730.10">
    <property type="entry name" value="AP2/ERF domain"/>
    <property type="match status" value="1"/>
</dbReference>
<evidence type="ECO:0000259" key="10">
    <source>
        <dbReference type="PROSITE" id="PS51471"/>
    </source>
</evidence>
<keyword evidence="7" id="KW-0479">Metal-binding</keyword>
<evidence type="ECO:0000313" key="11">
    <source>
        <dbReference type="EMBL" id="KAF2553370.1"/>
    </source>
</evidence>
<dbReference type="FunFam" id="3.30.730.10:FF:000001">
    <property type="entry name" value="Ethylene-responsive transcription factor 2"/>
    <property type="match status" value="1"/>
</dbReference>
<dbReference type="GO" id="GO:0003677">
    <property type="term" value="F:DNA binding"/>
    <property type="evidence" value="ECO:0007669"/>
    <property type="project" value="UniProtKB-KW"/>
</dbReference>
<keyword evidence="5" id="KW-0539">Nucleus</keyword>
<sequence length="330" mass="37248">MKRIVRISFTDVEATDSSSSEDDQTNTESPSRRKGKRFVKEIVIDPSDSAEVRKTRFKIRIPARLKKKFRGVRQRPWGKWAAEIRCGKAHGGIRNGGPVRLWLGTFETAEEAALAYDKAAIQLIGPHAPTNFGPESPAVKQDSDAGASASFFFLFPEVCGSGLDSHHGYVVEYGEYIETDAELYFRGVRCANHMKSPGEEDIFHHDYSEFRTDQRSTRIILHFHVDDSEVTLNVCLGKQFSGGELYFRGVRCANHMKSPGEEEHYDYPHVPGQAVLHCGSHRHGAKAITNGIRANLIMWCRSSTFRATNSSRKDFPRWCGQCRVDRHNSK</sequence>
<feature type="domain" description="AP2/ERF" evidence="9">
    <location>
        <begin position="68"/>
        <end position="133"/>
    </location>
</feature>
<reference evidence="11" key="1">
    <citation type="submission" date="2019-12" db="EMBL/GenBank/DDBJ databases">
        <title>Genome sequencing and annotation of Brassica cretica.</title>
        <authorList>
            <person name="Studholme D.J."/>
            <person name="Sarris P.F."/>
        </authorList>
    </citation>
    <scope>NUCLEOTIDE SEQUENCE</scope>
    <source>
        <strain evidence="11">PFS-001/15</strain>
        <tissue evidence="11">Leaf</tissue>
    </source>
</reference>
<evidence type="ECO:0000256" key="3">
    <source>
        <dbReference type="ARBA" id="ARBA00023125"/>
    </source>
</evidence>
<comment type="caution">
    <text evidence="11">The sequence shown here is derived from an EMBL/GenBank/DDBJ whole genome shotgun (WGS) entry which is preliminary data.</text>
</comment>
<evidence type="ECO:0000313" key="12">
    <source>
        <dbReference type="Proteomes" id="UP000712281"/>
    </source>
</evidence>
<keyword evidence="7" id="KW-0408">Iron</keyword>
<dbReference type="GO" id="GO:0046872">
    <property type="term" value="F:metal ion binding"/>
    <property type="evidence" value="ECO:0007669"/>
    <property type="project" value="UniProtKB-KW"/>
</dbReference>
<dbReference type="SMART" id="SM00380">
    <property type="entry name" value="AP2"/>
    <property type="match status" value="1"/>
</dbReference>
<dbReference type="PROSITE" id="PS51032">
    <property type="entry name" value="AP2_ERF"/>
    <property type="match status" value="1"/>
</dbReference>